<comment type="caution">
    <text evidence="1">The sequence shown here is derived from an EMBL/GenBank/DDBJ whole genome shotgun (WGS) entry which is preliminary data.</text>
</comment>
<gene>
    <name evidence="1" type="ORF">V6N11_072818</name>
</gene>
<keyword evidence="2" id="KW-1185">Reference proteome</keyword>
<dbReference type="EMBL" id="JBBPBN010000352">
    <property type="protein sequence ID" value="KAK8488385.1"/>
    <property type="molecule type" value="Genomic_DNA"/>
</dbReference>
<proteinExistence type="predicted"/>
<reference evidence="1 2" key="1">
    <citation type="journal article" date="2024" name="G3 (Bethesda)">
        <title>Genome assembly of Hibiscus sabdariffa L. provides insights into metabolisms of medicinal natural products.</title>
        <authorList>
            <person name="Kim T."/>
        </authorList>
    </citation>
    <scope>NUCLEOTIDE SEQUENCE [LARGE SCALE GENOMIC DNA]</scope>
    <source>
        <strain evidence="1">TK-2024</strain>
        <tissue evidence="1">Old leaves</tissue>
    </source>
</reference>
<accession>A0ABR2A707</accession>
<name>A0ABR2A707_9ROSI</name>
<organism evidence="1 2">
    <name type="scientific">Hibiscus sabdariffa</name>
    <name type="common">roselle</name>
    <dbReference type="NCBI Taxonomy" id="183260"/>
    <lineage>
        <taxon>Eukaryota</taxon>
        <taxon>Viridiplantae</taxon>
        <taxon>Streptophyta</taxon>
        <taxon>Embryophyta</taxon>
        <taxon>Tracheophyta</taxon>
        <taxon>Spermatophyta</taxon>
        <taxon>Magnoliopsida</taxon>
        <taxon>eudicotyledons</taxon>
        <taxon>Gunneridae</taxon>
        <taxon>Pentapetalae</taxon>
        <taxon>rosids</taxon>
        <taxon>malvids</taxon>
        <taxon>Malvales</taxon>
        <taxon>Malvaceae</taxon>
        <taxon>Malvoideae</taxon>
        <taxon>Hibiscus</taxon>
    </lineage>
</organism>
<sequence>MKETPHLLLLLCFQKPVKPWLIATLDSGFVQVWSKPDDPLPLLTKLSDGKSCKATSCDRHQALLFGPACPGSSHTKRSRARHFHRLAFYRKTYLSSHRYNFVDGGT</sequence>
<evidence type="ECO:0000313" key="1">
    <source>
        <dbReference type="EMBL" id="KAK8488385.1"/>
    </source>
</evidence>
<protein>
    <submittedName>
        <fullName evidence="1">Uncharacterized protein</fullName>
    </submittedName>
</protein>
<evidence type="ECO:0000313" key="2">
    <source>
        <dbReference type="Proteomes" id="UP001396334"/>
    </source>
</evidence>
<dbReference type="Proteomes" id="UP001396334">
    <property type="component" value="Unassembled WGS sequence"/>
</dbReference>